<reference evidence="3" key="1">
    <citation type="submission" date="2017-12" db="EMBL/GenBank/DDBJ databases">
        <authorList>
            <person name="Ma H.T."/>
            <person name="Yu Z.N."/>
        </authorList>
    </citation>
    <scope>NUCLEOTIDE SEQUENCE</scope>
</reference>
<evidence type="ECO:0000256" key="2">
    <source>
        <dbReference type="SAM" id="SignalP"/>
    </source>
</evidence>
<keyword evidence="1" id="KW-0812">Transmembrane</keyword>
<feature type="transmembrane region" description="Helical" evidence="1">
    <location>
        <begin position="129"/>
        <end position="162"/>
    </location>
</feature>
<gene>
    <name evidence="3" type="primary">NAD6</name>
    <name evidence="4" type="synonym">ND6</name>
</gene>
<keyword evidence="1" id="KW-0472">Membrane</keyword>
<keyword evidence="2" id="KW-0732">Signal</keyword>
<protein>
    <submittedName>
        <fullName evidence="3">NADH dehydrogenase subunit 6</fullName>
    </submittedName>
</protein>
<keyword evidence="3" id="KW-0496">Mitochondrion</keyword>
<accession>A0A7G8QBC8</accession>
<accession>A0A3S7WCP8</accession>
<feature type="signal peptide" evidence="2">
    <location>
        <begin position="1"/>
        <end position="24"/>
    </location>
</feature>
<sequence length="183" mass="19989">MLSMMVMVVVSSVLFLSCVASVAALHPISLGCYMFVLTSFCSLLVSIEFSVFLGFCLYMVVVGGLLVVFAYAAALSPAASFKLSFKKVCPIMLLWCSLWSIMKWVLSLGPEVHKAVKDYQHGLGIGFDWGWGFVVIFLAAVLFVIMVSAVNVCMVSGSGALVAKSPFSKKVAFSRKERFRIRN</sequence>
<dbReference type="EMBL" id="MT755622">
    <property type="protein sequence ID" value="QNK04086.1"/>
    <property type="molecule type" value="Genomic_DNA"/>
</dbReference>
<evidence type="ECO:0000313" key="4">
    <source>
        <dbReference type="EMBL" id="QNK04086.1"/>
    </source>
</evidence>
<evidence type="ECO:0000313" key="3">
    <source>
        <dbReference type="EMBL" id="AYP72629.1"/>
    </source>
</evidence>
<dbReference type="AlphaFoldDB" id="A0A3S7WCP8"/>
<reference evidence="3" key="2">
    <citation type="journal article" date="2018" name="Conserv Genet Resour">
        <title>The complete mitochondrial genome of giant clam, Hippopus hippopus (Cardiidae: Tridacninae).</title>
        <authorList>
            <person name="Ma H."/>
            <person name="Zhang Y."/>
            <person name="Xiao S."/>
            <person name="Chen S."/>
            <person name="Zhang Y."/>
            <person name="Xiang Z."/>
            <person name="Li J."/>
            <person name="Yu Z."/>
        </authorList>
    </citation>
    <scope>NUCLEOTIDE SEQUENCE</scope>
</reference>
<feature type="transmembrane region" description="Helical" evidence="1">
    <location>
        <begin position="52"/>
        <end position="76"/>
    </location>
</feature>
<proteinExistence type="predicted"/>
<organism evidence="3">
    <name type="scientific">Hippopus hippopus</name>
    <dbReference type="NCBI Taxonomy" id="80818"/>
    <lineage>
        <taxon>Eukaryota</taxon>
        <taxon>Metazoa</taxon>
        <taxon>Spiralia</taxon>
        <taxon>Lophotrochozoa</taxon>
        <taxon>Mollusca</taxon>
        <taxon>Bivalvia</taxon>
        <taxon>Autobranchia</taxon>
        <taxon>Heteroconchia</taxon>
        <taxon>Euheterodonta</taxon>
        <taxon>Imparidentia</taxon>
        <taxon>Neoheterodontei</taxon>
        <taxon>Cardiida</taxon>
        <taxon>Cardioidea</taxon>
        <taxon>Cardiidae</taxon>
        <taxon>Tridacninae</taxon>
        <taxon>Hippopus</taxon>
    </lineage>
</organism>
<feature type="chain" id="PRO_5036095258" evidence="2">
    <location>
        <begin position="25"/>
        <end position="183"/>
    </location>
</feature>
<dbReference type="EMBL" id="MG722975">
    <property type="protein sequence ID" value="AYP72629.1"/>
    <property type="molecule type" value="Genomic_DNA"/>
</dbReference>
<evidence type="ECO:0000256" key="1">
    <source>
        <dbReference type="SAM" id="Phobius"/>
    </source>
</evidence>
<name>A0A3S7WCP8_9BIVA</name>
<geneLocation type="mitochondrion" evidence="3"/>
<keyword evidence="1" id="KW-1133">Transmembrane helix</keyword>
<reference evidence="4" key="3">
    <citation type="submission" date="2020-07" db="EMBL/GenBank/DDBJ databases">
        <authorList>
            <person name="Ma H."/>
            <person name="Yu Z."/>
        </authorList>
    </citation>
    <scope>NUCLEOTIDE SEQUENCE</scope>
</reference>
<feature type="transmembrane region" description="Helical" evidence="1">
    <location>
        <begin position="88"/>
        <end position="109"/>
    </location>
</feature>